<dbReference type="PANTHER" id="PTHR43649:SF33">
    <property type="entry name" value="POLYGALACTURONAN_RHAMNOGALACTURONAN-BINDING PROTEIN YTCQ"/>
    <property type="match status" value="1"/>
</dbReference>
<evidence type="ECO:0000313" key="7">
    <source>
        <dbReference type="EMBL" id="TDF98603.1"/>
    </source>
</evidence>
<evidence type="ECO:0000256" key="1">
    <source>
        <dbReference type="ARBA" id="ARBA00022475"/>
    </source>
</evidence>
<feature type="chain" id="PRO_5039365343" evidence="6">
    <location>
        <begin position="30"/>
        <end position="452"/>
    </location>
</feature>
<dbReference type="Gene3D" id="3.40.190.10">
    <property type="entry name" value="Periplasmic binding protein-like II"/>
    <property type="match status" value="2"/>
</dbReference>
<protein>
    <submittedName>
        <fullName evidence="7">Extracellular solute-binding protein</fullName>
    </submittedName>
</protein>
<sequence length="452" mass="50373">MTINHPWSNRSCLLLLLLSVCLLTPGCTPFTFPAQQPVTGGDGSDGKEKITLTVWHDWMGQDSTSATMRSLLDRFQRENPQVELRAQPIIRDVYRSRLKTMASAGELPDVFLIWPDSMTREFVRGGLIQPIDDLLKSQPEWVAGFMPHSFDSFTVDEHKYSVPMSMAPTSFVFYNKAIFDRYDVSVPETWDELMEAVRKFNRNGVTPIALGNKSSWVAQSAIFSTLADRVTGTDWFLNVVAQNEARFTDPTFVNALTRMQQLAKAHAFQENFNYIDHIQMEQLYYRKQAAMLIEGGSVVSNMIAQAPKDVLEATHITLLPDVPGGKGRPMSTSGVVGTGFAVNSQLQGAQREAAFKLIYALAAPEAQRKILNSNTLVSYRLDVDRSVAHPLFVELHQLVNKVTLLPAYETQLTTAAVEALSQGIQELLKGGSPEELAKKLQDTQANVLGKFR</sequence>
<evidence type="ECO:0000256" key="3">
    <source>
        <dbReference type="ARBA" id="ARBA00023136"/>
    </source>
</evidence>
<evidence type="ECO:0000256" key="6">
    <source>
        <dbReference type="SAM" id="SignalP"/>
    </source>
</evidence>
<dbReference type="RefSeq" id="WP_133226808.1">
    <property type="nucleotide sequence ID" value="NZ_SMRT01000003.1"/>
</dbReference>
<keyword evidence="5" id="KW-0449">Lipoprotein</keyword>
<keyword evidence="1" id="KW-1003">Cell membrane</keyword>
<dbReference type="Proteomes" id="UP000295636">
    <property type="component" value="Unassembled WGS sequence"/>
</dbReference>
<proteinExistence type="predicted"/>
<reference evidence="7 8" key="1">
    <citation type="submission" date="2019-03" db="EMBL/GenBank/DDBJ databases">
        <title>This is whole genome sequence of Paenibacillus sp MS74 strain.</title>
        <authorList>
            <person name="Trinh H.N."/>
        </authorList>
    </citation>
    <scope>NUCLEOTIDE SEQUENCE [LARGE SCALE GENOMIC DNA]</scope>
    <source>
        <strain evidence="7 8">MS74</strain>
    </source>
</reference>
<keyword evidence="8" id="KW-1185">Reference proteome</keyword>
<dbReference type="PANTHER" id="PTHR43649">
    <property type="entry name" value="ARABINOSE-BINDING PROTEIN-RELATED"/>
    <property type="match status" value="1"/>
</dbReference>
<keyword evidence="3" id="KW-0472">Membrane</keyword>
<evidence type="ECO:0000256" key="5">
    <source>
        <dbReference type="ARBA" id="ARBA00023288"/>
    </source>
</evidence>
<feature type="signal peptide" evidence="6">
    <location>
        <begin position="1"/>
        <end position="29"/>
    </location>
</feature>
<dbReference type="OrthoDB" id="9798191at2"/>
<dbReference type="AlphaFoldDB" id="A0A4R5KRZ1"/>
<evidence type="ECO:0000256" key="2">
    <source>
        <dbReference type="ARBA" id="ARBA00022729"/>
    </source>
</evidence>
<keyword evidence="2 6" id="KW-0732">Signal</keyword>
<name>A0A4R5KRZ1_9BACL</name>
<dbReference type="EMBL" id="SMRT01000003">
    <property type="protein sequence ID" value="TDF98603.1"/>
    <property type="molecule type" value="Genomic_DNA"/>
</dbReference>
<accession>A0A4R5KRZ1</accession>
<dbReference type="InterPro" id="IPR050490">
    <property type="entry name" value="Bact_solute-bd_prot1"/>
</dbReference>
<dbReference type="SUPFAM" id="SSF53850">
    <property type="entry name" value="Periplasmic binding protein-like II"/>
    <property type="match status" value="1"/>
</dbReference>
<gene>
    <name evidence="7" type="ORF">E1757_08650</name>
</gene>
<keyword evidence="4" id="KW-0564">Palmitate</keyword>
<organism evidence="7 8">
    <name type="scientific">Paenibacillus piri</name>
    <dbReference type="NCBI Taxonomy" id="2547395"/>
    <lineage>
        <taxon>Bacteria</taxon>
        <taxon>Bacillati</taxon>
        <taxon>Bacillota</taxon>
        <taxon>Bacilli</taxon>
        <taxon>Bacillales</taxon>
        <taxon>Paenibacillaceae</taxon>
        <taxon>Paenibacillus</taxon>
    </lineage>
</organism>
<evidence type="ECO:0000313" key="8">
    <source>
        <dbReference type="Proteomes" id="UP000295636"/>
    </source>
</evidence>
<comment type="caution">
    <text evidence="7">The sequence shown here is derived from an EMBL/GenBank/DDBJ whole genome shotgun (WGS) entry which is preliminary data.</text>
</comment>
<evidence type="ECO:0000256" key="4">
    <source>
        <dbReference type="ARBA" id="ARBA00023139"/>
    </source>
</evidence>
<dbReference type="InterPro" id="IPR006059">
    <property type="entry name" value="SBP"/>
</dbReference>
<dbReference type="Pfam" id="PF01547">
    <property type="entry name" value="SBP_bac_1"/>
    <property type="match status" value="1"/>
</dbReference>